<dbReference type="EMBL" id="JAVRHX010000001">
    <property type="protein sequence ID" value="MDT0593960.1"/>
    <property type="molecule type" value="Genomic_DNA"/>
</dbReference>
<dbReference type="SUPFAM" id="SSF51735">
    <property type="entry name" value="NAD(P)-binding Rossmann-fold domains"/>
    <property type="match status" value="1"/>
</dbReference>
<dbReference type="EC" id="1.1.1.290" evidence="5"/>
<evidence type="ECO:0000256" key="4">
    <source>
        <dbReference type="ARBA" id="ARBA00023096"/>
    </source>
</evidence>
<protein>
    <recommendedName>
        <fullName evidence="5">Erythronate-4-phosphate dehydrogenase</fullName>
        <ecNumber evidence="5">1.1.1.290</ecNumber>
    </recommendedName>
</protein>
<feature type="binding site" evidence="5">
    <location>
        <position position="241"/>
    </location>
    <ligand>
        <name>NAD(+)</name>
        <dbReference type="ChEBI" id="CHEBI:57540"/>
    </ligand>
</feature>
<dbReference type="InterPro" id="IPR006139">
    <property type="entry name" value="D-isomer_2_OHA_DH_cat_dom"/>
</dbReference>
<dbReference type="InterPro" id="IPR038251">
    <property type="entry name" value="PdxB_dimer_sf"/>
</dbReference>
<keyword evidence="4 5" id="KW-0664">Pyridoxine biosynthesis</keyword>
<keyword evidence="1 5" id="KW-0963">Cytoplasm</keyword>
<gene>
    <name evidence="5" type="primary">pdxB</name>
    <name evidence="9" type="ORF">RM552_03780</name>
</gene>
<evidence type="ECO:0000313" key="9">
    <source>
        <dbReference type="EMBL" id="MDT0593960.1"/>
    </source>
</evidence>
<dbReference type="CDD" id="cd12158">
    <property type="entry name" value="ErythrP_dh"/>
    <property type="match status" value="1"/>
</dbReference>
<evidence type="ECO:0000256" key="5">
    <source>
        <dbReference type="HAMAP-Rule" id="MF_01825"/>
    </source>
</evidence>
<name>A0ABU2ZNI6_9ALTE</name>
<comment type="subunit">
    <text evidence="5">Homodimer.</text>
</comment>
<comment type="catalytic activity">
    <reaction evidence="5">
        <text>4-phospho-D-erythronate + NAD(+) = (R)-3-hydroxy-2-oxo-4-phosphooxybutanoate + NADH + H(+)</text>
        <dbReference type="Rhea" id="RHEA:18829"/>
        <dbReference type="ChEBI" id="CHEBI:15378"/>
        <dbReference type="ChEBI" id="CHEBI:57540"/>
        <dbReference type="ChEBI" id="CHEBI:57945"/>
        <dbReference type="ChEBI" id="CHEBI:58538"/>
        <dbReference type="ChEBI" id="CHEBI:58766"/>
        <dbReference type="EC" id="1.1.1.290"/>
    </reaction>
</comment>
<dbReference type="Gene3D" id="3.40.50.720">
    <property type="entry name" value="NAD(P)-binding Rossmann-like Domain"/>
    <property type="match status" value="2"/>
</dbReference>
<dbReference type="InterPro" id="IPR020921">
    <property type="entry name" value="Erythronate-4-P_DHase"/>
</dbReference>
<evidence type="ECO:0000256" key="2">
    <source>
        <dbReference type="ARBA" id="ARBA00023002"/>
    </source>
</evidence>
<keyword evidence="3 5" id="KW-0520">NAD</keyword>
<evidence type="ECO:0000313" key="10">
    <source>
        <dbReference type="Proteomes" id="UP001253545"/>
    </source>
</evidence>
<organism evidence="9 10">
    <name type="scientific">Glaciecola petra</name>
    <dbReference type="NCBI Taxonomy" id="3075602"/>
    <lineage>
        <taxon>Bacteria</taxon>
        <taxon>Pseudomonadati</taxon>
        <taxon>Pseudomonadota</taxon>
        <taxon>Gammaproteobacteria</taxon>
        <taxon>Alteromonadales</taxon>
        <taxon>Alteromonadaceae</taxon>
        <taxon>Glaciecola</taxon>
    </lineage>
</organism>
<dbReference type="InterPro" id="IPR050418">
    <property type="entry name" value="D-iso_2-hydroxyacid_DH_PdxB"/>
</dbReference>
<comment type="subcellular location">
    <subcellularLocation>
        <location evidence="5">Cytoplasm</location>
    </subcellularLocation>
</comment>
<feature type="active site" description="Proton donor" evidence="5">
    <location>
        <position position="263"/>
    </location>
</feature>
<comment type="caution">
    <text evidence="9">The sequence shown here is derived from an EMBL/GenBank/DDBJ whole genome shotgun (WGS) entry which is preliminary data.</text>
</comment>
<comment type="function">
    <text evidence="5">Catalyzes the oxidation of erythronate-4-phosphate to 3-hydroxy-2-oxo-4-phosphonooxybutanoate.</text>
</comment>
<feature type="binding site" evidence="5">
    <location>
        <position position="45"/>
    </location>
    <ligand>
        <name>substrate</name>
    </ligand>
</feature>
<feature type="active site" evidence="5">
    <location>
        <position position="217"/>
    </location>
</feature>
<reference evidence="9 10" key="1">
    <citation type="submission" date="2023-09" db="EMBL/GenBank/DDBJ databases">
        <authorList>
            <person name="Rey-Velasco X."/>
        </authorList>
    </citation>
    <scope>NUCLEOTIDE SEQUENCE [LARGE SCALE GENOMIC DNA]</scope>
    <source>
        <strain evidence="9 10">P117</strain>
    </source>
</reference>
<comment type="caution">
    <text evidence="5">Lacks conserved residue(s) required for the propagation of feature annotation.</text>
</comment>
<feature type="active site" evidence="5">
    <location>
        <position position="246"/>
    </location>
</feature>
<dbReference type="SUPFAM" id="SSF52283">
    <property type="entry name" value="Formate/glycerate dehydrogenase catalytic domain-like"/>
    <property type="match status" value="1"/>
</dbReference>
<dbReference type="InterPro" id="IPR029752">
    <property type="entry name" value="D-isomer_DH_CS1"/>
</dbReference>
<keyword evidence="2 5" id="KW-0560">Oxidoreductase</keyword>
<evidence type="ECO:0000259" key="6">
    <source>
        <dbReference type="Pfam" id="PF00389"/>
    </source>
</evidence>
<evidence type="ECO:0000259" key="7">
    <source>
        <dbReference type="Pfam" id="PF02826"/>
    </source>
</evidence>
<feature type="domain" description="Erythronate-4-phosphate dehydrogenase dimerisation" evidence="8">
    <location>
        <begin position="312"/>
        <end position="389"/>
    </location>
</feature>
<dbReference type="InterPro" id="IPR024531">
    <property type="entry name" value="Erythronate-4-P_DHase_dimer"/>
</dbReference>
<dbReference type="Proteomes" id="UP001253545">
    <property type="component" value="Unassembled WGS sequence"/>
</dbReference>
<proteinExistence type="inferred from homology"/>
<dbReference type="PANTHER" id="PTHR43761:SF1">
    <property type="entry name" value="D-ISOMER SPECIFIC 2-HYDROXYACID DEHYDROGENASE CATALYTIC DOMAIN-CONTAINING PROTEIN-RELATED"/>
    <property type="match status" value="1"/>
</dbReference>
<comment type="similarity">
    <text evidence="5">Belongs to the D-isomer specific 2-hydroxyacid dehydrogenase family. PdxB subfamily.</text>
</comment>
<feature type="binding site" evidence="5">
    <location>
        <position position="67"/>
    </location>
    <ligand>
        <name>substrate</name>
    </ligand>
</feature>
<dbReference type="PROSITE" id="PS00065">
    <property type="entry name" value="D_2_HYDROXYACID_DH_1"/>
    <property type="match status" value="1"/>
</dbReference>
<dbReference type="PANTHER" id="PTHR43761">
    <property type="entry name" value="D-ISOMER SPECIFIC 2-HYDROXYACID DEHYDROGENASE FAMILY PROTEIN (AFU_ORTHOLOGUE AFUA_1G13630)"/>
    <property type="match status" value="1"/>
</dbReference>
<accession>A0ABU2ZNI6</accession>
<feature type="binding site" evidence="5">
    <location>
        <position position="147"/>
    </location>
    <ligand>
        <name>NAD(+)</name>
        <dbReference type="ChEBI" id="CHEBI:57540"/>
    </ligand>
</feature>
<dbReference type="Pfam" id="PF02826">
    <property type="entry name" value="2-Hacid_dh_C"/>
    <property type="match status" value="1"/>
</dbReference>
<dbReference type="Pfam" id="PF00389">
    <property type="entry name" value="2-Hacid_dh"/>
    <property type="match status" value="1"/>
</dbReference>
<dbReference type="InterPro" id="IPR029753">
    <property type="entry name" value="D-isomer_DH_CS"/>
</dbReference>
<dbReference type="HAMAP" id="MF_01825">
    <property type="entry name" value="PdxB"/>
    <property type="match status" value="1"/>
</dbReference>
<dbReference type="RefSeq" id="WP_311367454.1">
    <property type="nucleotide sequence ID" value="NZ_JAVRHX010000001.1"/>
</dbReference>
<evidence type="ECO:0000256" key="1">
    <source>
        <dbReference type="ARBA" id="ARBA00022490"/>
    </source>
</evidence>
<feature type="domain" description="D-isomer specific 2-hydroxyacid dehydrogenase catalytic" evidence="6">
    <location>
        <begin position="7"/>
        <end position="290"/>
    </location>
</feature>
<dbReference type="Gene3D" id="3.30.1370.170">
    <property type="match status" value="1"/>
</dbReference>
<evidence type="ECO:0000256" key="3">
    <source>
        <dbReference type="ARBA" id="ARBA00023027"/>
    </source>
</evidence>
<dbReference type="PROSITE" id="PS00671">
    <property type="entry name" value="D_2_HYDROXYACID_DH_3"/>
    <property type="match status" value="1"/>
</dbReference>
<evidence type="ECO:0000259" key="8">
    <source>
        <dbReference type="Pfam" id="PF11890"/>
    </source>
</evidence>
<dbReference type="Pfam" id="PF11890">
    <property type="entry name" value="DUF3410"/>
    <property type="match status" value="1"/>
</dbReference>
<dbReference type="InterPro" id="IPR036291">
    <property type="entry name" value="NAD(P)-bd_dom_sf"/>
</dbReference>
<feature type="domain" description="D-isomer specific 2-hydroxyacid dehydrogenase NAD-binding" evidence="7">
    <location>
        <begin position="112"/>
        <end position="258"/>
    </location>
</feature>
<sequence length="400" mass="44245">MKILIDKAMPYYLDYFSELGEVAAFAEGHLLEQDLSQVEVLLVRSTTKIDNTVLTHMPKLKFVGTATAGYDHFDIKAIEAAGVYWCSAAGCNAIAVTQYAVLAVLTIACEQGFLLADKKIAIVGHGNVGRRVKEAMSVLGANVVIYDPPQVDKLTARAIENSLSDTNYVNFDEVLSADIICIHAPLNSDPAYPSQHLFNTRTLAQLNSNQILINAGRGGVVDNTALLTRLTLPNAPSIVLDVWENEPFIKRDLIPLVRFATAHIAGHSLEGKAKGTHILYERLCEYIQTPAKISVESLLPAFTCDIPPSLQAQLNKQTLRSDIDYQTAILALCKLVYNIENDDSVFRQHMSQSDSFKVIRQDYPIRREFSALAIEASNKYTQECLRGLGFIISNDSEYFN</sequence>
<feature type="binding site" evidence="5">
    <location>
        <position position="266"/>
    </location>
    <ligand>
        <name>NAD(+)</name>
        <dbReference type="ChEBI" id="CHEBI:57540"/>
    </ligand>
</feature>
<comment type="pathway">
    <text evidence="5">Cofactor biosynthesis; pyridoxine 5'-phosphate biosynthesis; pyridoxine 5'-phosphate from D-erythrose 4-phosphate: step 2/5.</text>
</comment>
<dbReference type="InterPro" id="IPR006140">
    <property type="entry name" value="D-isomer_DH_NAD-bd"/>
</dbReference>
<keyword evidence="10" id="KW-1185">Reference proteome</keyword>